<accession>A0AAV4XM99</accession>
<keyword evidence="2" id="KW-1185">Reference proteome</keyword>
<name>A0AAV4XM99_CAEEX</name>
<protein>
    <submittedName>
        <fullName evidence="1">Uncharacterized protein</fullName>
    </submittedName>
</protein>
<gene>
    <name evidence="1" type="ORF">CEXT_498211</name>
</gene>
<comment type="caution">
    <text evidence="1">The sequence shown here is derived from an EMBL/GenBank/DDBJ whole genome shotgun (WGS) entry which is preliminary data.</text>
</comment>
<sequence length="112" mass="13061">MPCRYKAFTERLWRMVYGEKKVDWTVRVGKCTNLYARSAVKMHQQITSPNISTTSAGMVAFPKIPHQKTLWAAAEHIFPPIRNQKTPMENERVKYRKAIRSLTFQSENVAVY</sequence>
<evidence type="ECO:0000313" key="2">
    <source>
        <dbReference type="Proteomes" id="UP001054945"/>
    </source>
</evidence>
<dbReference type="EMBL" id="BPLR01000444">
    <property type="protein sequence ID" value="GIY94863.1"/>
    <property type="molecule type" value="Genomic_DNA"/>
</dbReference>
<proteinExistence type="predicted"/>
<organism evidence="1 2">
    <name type="scientific">Caerostris extrusa</name>
    <name type="common">Bark spider</name>
    <name type="synonym">Caerostris bankana</name>
    <dbReference type="NCBI Taxonomy" id="172846"/>
    <lineage>
        <taxon>Eukaryota</taxon>
        <taxon>Metazoa</taxon>
        <taxon>Ecdysozoa</taxon>
        <taxon>Arthropoda</taxon>
        <taxon>Chelicerata</taxon>
        <taxon>Arachnida</taxon>
        <taxon>Araneae</taxon>
        <taxon>Araneomorphae</taxon>
        <taxon>Entelegynae</taxon>
        <taxon>Araneoidea</taxon>
        <taxon>Araneidae</taxon>
        <taxon>Caerostris</taxon>
    </lineage>
</organism>
<dbReference type="AlphaFoldDB" id="A0AAV4XM99"/>
<evidence type="ECO:0000313" key="1">
    <source>
        <dbReference type="EMBL" id="GIY94863.1"/>
    </source>
</evidence>
<reference evidence="1 2" key="1">
    <citation type="submission" date="2021-06" db="EMBL/GenBank/DDBJ databases">
        <title>Caerostris extrusa draft genome.</title>
        <authorList>
            <person name="Kono N."/>
            <person name="Arakawa K."/>
        </authorList>
    </citation>
    <scope>NUCLEOTIDE SEQUENCE [LARGE SCALE GENOMIC DNA]</scope>
</reference>
<dbReference type="Proteomes" id="UP001054945">
    <property type="component" value="Unassembled WGS sequence"/>
</dbReference>